<accession>X1TZV0</accession>
<dbReference type="InterPro" id="IPR011527">
    <property type="entry name" value="ABC1_TM_dom"/>
</dbReference>
<dbReference type="Pfam" id="PF00664">
    <property type="entry name" value="ABC_membrane"/>
    <property type="match status" value="1"/>
</dbReference>
<feature type="non-terminal residue" evidence="6">
    <location>
        <position position="113"/>
    </location>
</feature>
<evidence type="ECO:0000256" key="1">
    <source>
        <dbReference type="ARBA" id="ARBA00022692"/>
    </source>
</evidence>
<keyword evidence="2 4" id="KW-1133">Transmembrane helix</keyword>
<name>X1TZV0_9ZZZZ</name>
<dbReference type="AlphaFoldDB" id="X1TZV0"/>
<dbReference type="InterPro" id="IPR036640">
    <property type="entry name" value="ABC1_TM_sf"/>
</dbReference>
<evidence type="ECO:0000256" key="2">
    <source>
        <dbReference type="ARBA" id="ARBA00022989"/>
    </source>
</evidence>
<proteinExistence type="predicted"/>
<evidence type="ECO:0000259" key="5">
    <source>
        <dbReference type="PROSITE" id="PS50929"/>
    </source>
</evidence>
<evidence type="ECO:0000256" key="4">
    <source>
        <dbReference type="SAM" id="Phobius"/>
    </source>
</evidence>
<comment type="caution">
    <text evidence="6">The sequence shown here is derived from an EMBL/GenBank/DDBJ whole genome shotgun (WGS) entry which is preliminary data.</text>
</comment>
<gene>
    <name evidence="6" type="ORF">S12H4_51044</name>
</gene>
<organism evidence="6">
    <name type="scientific">marine sediment metagenome</name>
    <dbReference type="NCBI Taxonomy" id="412755"/>
    <lineage>
        <taxon>unclassified sequences</taxon>
        <taxon>metagenomes</taxon>
        <taxon>ecological metagenomes</taxon>
    </lineage>
</organism>
<dbReference type="GO" id="GO:0140359">
    <property type="term" value="F:ABC-type transporter activity"/>
    <property type="evidence" value="ECO:0007669"/>
    <property type="project" value="InterPro"/>
</dbReference>
<dbReference type="EMBL" id="BARW01032217">
    <property type="protein sequence ID" value="GAJ10838.1"/>
    <property type="molecule type" value="Genomic_DNA"/>
</dbReference>
<keyword evidence="1 4" id="KW-0812">Transmembrane</keyword>
<dbReference type="GO" id="GO:0005524">
    <property type="term" value="F:ATP binding"/>
    <property type="evidence" value="ECO:0007669"/>
    <property type="project" value="InterPro"/>
</dbReference>
<feature type="domain" description="ABC transmembrane type-1" evidence="5">
    <location>
        <begin position="33"/>
        <end position="113"/>
    </location>
</feature>
<feature type="transmembrane region" description="Helical" evidence="4">
    <location>
        <begin position="44"/>
        <end position="63"/>
    </location>
</feature>
<evidence type="ECO:0000256" key="3">
    <source>
        <dbReference type="ARBA" id="ARBA00023136"/>
    </source>
</evidence>
<dbReference type="PROSITE" id="PS50929">
    <property type="entry name" value="ABC_TM1F"/>
    <property type="match status" value="1"/>
</dbReference>
<reference evidence="6" key="1">
    <citation type="journal article" date="2014" name="Front. Microbiol.">
        <title>High frequency of phylogenetically diverse reductive dehalogenase-homologous genes in deep subseafloor sedimentary metagenomes.</title>
        <authorList>
            <person name="Kawai M."/>
            <person name="Futagami T."/>
            <person name="Toyoda A."/>
            <person name="Takaki Y."/>
            <person name="Nishi S."/>
            <person name="Hori S."/>
            <person name="Arai W."/>
            <person name="Tsubouchi T."/>
            <person name="Morono Y."/>
            <person name="Uchiyama I."/>
            <person name="Ito T."/>
            <person name="Fujiyama A."/>
            <person name="Inagaki F."/>
            <person name="Takami H."/>
        </authorList>
    </citation>
    <scope>NUCLEOTIDE SEQUENCE</scope>
    <source>
        <strain evidence="6">Expedition CK06-06</strain>
    </source>
</reference>
<evidence type="ECO:0000313" key="6">
    <source>
        <dbReference type="EMBL" id="GAJ10838.1"/>
    </source>
</evidence>
<keyword evidence="3 4" id="KW-0472">Membrane</keyword>
<dbReference type="GO" id="GO:0016020">
    <property type="term" value="C:membrane"/>
    <property type="evidence" value="ECO:0007669"/>
    <property type="project" value="InterPro"/>
</dbReference>
<sequence>MVIPFLSILFENQPYVAEPVPFQLSAEGIEQNFSYYITRIIENYGKANALLFVSIAVIFITLFKNGFKYFANYFTAPIRTGVERDLRNSIYDKILKLPLSYYNEARKGDVISR</sequence>
<dbReference type="SUPFAM" id="SSF90123">
    <property type="entry name" value="ABC transporter transmembrane region"/>
    <property type="match status" value="1"/>
</dbReference>
<dbReference type="Gene3D" id="1.20.1560.10">
    <property type="entry name" value="ABC transporter type 1, transmembrane domain"/>
    <property type="match status" value="1"/>
</dbReference>
<protein>
    <recommendedName>
        <fullName evidence="5">ABC transmembrane type-1 domain-containing protein</fullName>
    </recommendedName>
</protein>